<organism evidence="1 2">
    <name type="scientific">Candidatus Thiodiazotropha endolucinida</name>
    <dbReference type="NCBI Taxonomy" id="1655433"/>
    <lineage>
        <taxon>Bacteria</taxon>
        <taxon>Pseudomonadati</taxon>
        <taxon>Pseudomonadota</taxon>
        <taxon>Gammaproteobacteria</taxon>
        <taxon>Chromatiales</taxon>
        <taxon>Sedimenticolaceae</taxon>
        <taxon>Candidatus Thiodiazotropha</taxon>
    </lineage>
</organism>
<dbReference type="EMBL" id="MARB01000036">
    <property type="protein sequence ID" value="ODJ85779.1"/>
    <property type="molecule type" value="Genomic_DNA"/>
</dbReference>
<reference evidence="1 2" key="1">
    <citation type="submission" date="2016-06" db="EMBL/GenBank/DDBJ databases">
        <title>Genome sequence of endosymbiont of Candidatus Endolucinida thiodiazotropha.</title>
        <authorList>
            <person name="Poehlein A."/>
            <person name="Koenig S."/>
            <person name="Heiden S.E."/>
            <person name="Thuermer A."/>
            <person name="Voget S."/>
            <person name="Daniel R."/>
            <person name="Markert S."/>
            <person name="Gros O."/>
            <person name="Schweder T."/>
        </authorList>
    </citation>
    <scope>NUCLEOTIDE SEQUENCE [LARGE SCALE GENOMIC DNA]</scope>
    <source>
        <strain evidence="1 2">COS</strain>
    </source>
</reference>
<name>A0A7Z1AE80_9GAMM</name>
<dbReference type="OrthoDB" id="9806238at2"/>
<comment type="caution">
    <text evidence="1">The sequence shown here is derived from an EMBL/GenBank/DDBJ whole genome shotgun (WGS) entry which is preliminary data.</text>
</comment>
<dbReference type="AlphaFoldDB" id="A0A7Z1AE80"/>
<protein>
    <submittedName>
        <fullName evidence="1">Putative deoxyribonuclease RhsC</fullName>
        <ecNumber evidence="1">3.1.-.-</ecNumber>
    </submittedName>
</protein>
<sequence length="597" mass="67478">MSLTNSENQTIEVLQYVVYVMNKNRISITSYFFFLLFMCTATTSQAVKCVQVGYTAAEGAIVCHPSYINPLETVDLVTLSWPAMSFDSLNEALATITEEPLCGEYTGGEITGNYTWGSTGTQTTQKTTLLYGYDVEYPHMDAPECIYGSSAYLEVKRIEKAYCPSGFKVYDWMDGGDGSFVCGDPPPAKECTVGNPIGIMHGTKIQHESHIAGSNMGQIPFTWHYVLKRRPADISGLWVTASNVPLLSIGRKQWKHSYDKRLFMFYETDLMSRPVLELTRPSSANSIYFVKISENWVDAMDKVPHKIEEQSEEPIERWIYTDTSGNIEIYNPEGVLIKLINNHGHETTLNYNNGDLVQVINWKGNSLNFNYNAAGMLQYITDSSGHSYHYEFSGSLLTGVTFPDGTPGNPNDNPVRQYLYEDNDFPSALTGIIDENGERFATWTYDSIGRAISSSHGDGAETTTLSIGNTYTIVTNPLGKKTKYRFRTRNNLKQTYKAERYSSEHTPYAYKQYYYDTQGKVNSQTNWRGYKITYSHDTEGREVSRTEAYGRSTAQTITTTWDTQLNKPLVVTEPNRITDYIYDTEGRLLSKTQRPNP</sequence>
<dbReference type="GO" id="GO:0016787">
    <property type="term" value="F:hydrolase activity"/>
    <property type="evidence" value="ECO:0007669"/>
    <property type="project" value="UniProtKB-KW"/>
</dbReference>
<keyword evidence="2" id="KW-1185">Reference proteome</keyword>
<accession>A0A7Z1AE80</accession>
<evidence type="ECO:0000313" key="2">
    <source>
        <dbReference type="Proteomes" id="UP000094769"/>
    </source>
</evidence>
<dbReference type="EC" id="3.1.-.-" evidence="1"/>
<dbReference type="RefSeq" id="WP_154723216.1">
    <property type="nucleotide sequence ID" value="NZ_MARB01000036.1"/>
</dbReference>
<dbReference type="Gene3D" id="2.180.10.10">
    <property type="entry name" value="RHS repeat-associated core"/>
    <property type="match status" value="1"/>
</dbReference>
<gene>
    <name evidence="1" type="primary">rhsC_2</name>
    <name evidence="1" type="ORF">CODIS_40170</name>
</gene>
<proteinExistence type="predicted"/>
<keyword evidence="1" id="KW-0378">Hydrolase</keyword>
<evidence type="ECO:0000313" key="1">
    <source>
        <dbReference type="EMBL" id="ODJ85779.1"/>
    </source>
</evidence>
<dbReference type="Proteomes" id="UP000094769">
    <property type="component" value="Unassembled WGS sequence"/>
</dbReference>